<name>A0A0C4WHI1_9GAMM</name>
<gene>
    <name evidence="2" type="primary">crtY</name>
    <name evidence="2" type="ORF">Achr_15290</name>
</gene>
<protein>
    <submittedName>
        <fullName evidence="2">Lycopene cyclase crtY</fullName>
    </submittedName>
</protein>
<dbReference type="InterPro" id="IPR008461">
    <property type="entry name" value="CrtY"/>
</dbReference>
<dbReference type="GO" id="GO:0016117">
    <property type="term" value="P:carotenoid biosynthetic process"/>
    <property type="evidence" value="ECO:0007669"/>
    <property type="project" value="InterPro"/>
</dbReference>
<evidence type="ECO:0000313" key="2">
    <source>
        <dbReference type="EMBL" id="AJE20988.1"/>
    </source>
</evidence>
<dbReference type="GO" id="GO:0016705">
    <property type="term" value="F:oxidoreductase activity, acting on paired donors, with incorporation or reduction of molecular oxygen"/>
    <property type="evidence" value="ECO:0007669"/>
    <property type="project" value="InterPro"/>
</dbReference>
<dbReference type="SUPFAM" id="SSF51905">
    <property type="entry name" value="FAD/NAD(P)-binding domain"/>
    <property type="match status" value="1"/>
</dbReference>
<comment type="similarity">
    <text evidence="1">Belongs to the lycopene cyclase family.</text>
</comment>
<evidence type="ECO:0000313" key="3">
    <source>
        <dbReference type="Proteomes" id="UP000068210"/>
    </source>
</evidence>
<dbReference type="HOGENOM" id="CLU_698000_0_0_6"/>
<dbReference type="NCBIfam" id="TIGR01790">
    <property type="entry name" value="carotene-cycl"/>
    <property type="match status" value="1"/>
</dbReference>
<proteinExistence type="inferred from homology"/>
<dbReference type="Pfam" id="PF05834">
    <property type="entry name" value="Lycopene_cycl"/>
    <property type="match status" value="1"/>
</dbReference>
<dbReference type="STRING" id="1328314.Achr_15290"/>
<dbReference type="NCBIfam" id="TIGR01789">
    <property type="entry name" value="lycopene_cycl"/>
    <property type="match status" value="1"/>
</dbReference>
<dbReference type="KEGG" id="acx:Achr_15290"/>
<organism evidence="2 3">
    <name type="scientific">Azotobacter chroococcum NCIMB 8003</name>
    <dbReference type="NCBI Taxonomy" id="1328314"/>
    <lineage>
        <taxon>Bacteria</taxon>
        <taxon>Pseudomonadati</taxon>
        <taxon>Pseudomonadota</taxon>
        <taxon>Gammaproteobacteria</taxon>
        <taxon>Pseudomonadales</taxon>
        <taxon>Pseudomonadaceae</taxon>
        <taxon>Azotobacter</taxon>
    </lineage>
</organism>
<accession>A0A0C4WHI1</accession>
<dbReference type="RefSeq" id="WP_039803279.1">
    <property type="nucleotide sequence ID" value="NZ_CP010415.1"/>
</dbReference>
<dbReference type="InterPro" id="IPR036188">
    <property type="entry name" value="FAD/NAD-bd_sf"/>
</dbReference>
<dbReference type="Proteomes" id="UP000068210">
    <property type="component" value="Chromosome"/>
</dbReference>
<keyword evidence="3" id="KW-1185">Reference proteome</keyword>
<dbReference type="InterPro" id="IPR010108">
    <property type="entry name" value="Lycopene_cyclase_b/e"/>
</dbReference>
<dbReference type="EMBL" id="CP010415">
    <property type="protein sequence ID" value="AJE20988.1"/>
    <property type="molecule type" value="Genomic_DNA"/>
</dbReference>
<sequence length="389" mass="43284">MPRPDYDLILVGGGLANGLIAWRLAELRPALRLLLLERGPVLGGNHTWSFHQDDLTPQQYAWLAPLVSHRWPGYEVRFPERRRILHSGYASITSTHFDAQLCARLVGQVQLGNKVHSLNPQRVELADGSSLGARAVIDGRGPRSSPHLALGYQKFLGREVRLTAPHGLDMPVLMDAGVAQREGYRFVYLLPFGPDRLLIEDTYYADGETLAPAALRARIDEYTAQHGWRILEVLREEQGVLPIILSGDLEGFCREMGAQPCSGLAAGLFHATTGYSLPHAVRLAERIAALPQLDAASLATEIQATLRAEWRRQGFFRLLNRMLFLAGAPEDRWRIMQRFYGLPEALIRRFYAGRLHAGDKLRILAGKPPVPLDQALRAALAGDLHRQGS</sequence>
<dbReference type="AlphaFoldDB" id="A0A0C4WHI1"/>
<evidence type="ECO:0000256" key="1">
    <source>
        <dbReference type="ARBA" id="ARBA00006599"/>
    </source>
</evidence>
<dbReference type="Gene3D" id="3.50.50.60">
    <property type="entry name" value="FAD/NAD(P)-binding domain"/>
    <property type="match status" value="1"/>
</dbReference>
<reference evidence="2 3" key="1">
    <citation type="journal article" date="2015" name="PLoS ONE">
        <title>Azotobacter Genomes: The Genome of Azotobacter chroococcum NCIMB 8003 (ATCC 4412).</title>
        <authorList>
            <person name="Robson R.L."/>
            <person name="Jones R."/>
            <person name="Robson R.M."/>
            <person name="Schwartz A."/>
            <person name="Richardson T.H."/>
        </authorList>
    </citation>
    <scope>NUCLEOTIDE SEQUENCE [LARGE SCALE GENOMIC DNA]</scope>
    <source>
        <strain evidence="2 3">NCIMB 8003</strain>
    </source>
</reference>
<dbReference type="GO" id="GO:0045436">
    <property type="term" value="F:lycopene beta cyclase activity"/>
    <property type="evidence" value="ECO:0007669"/>
    <property type="project" value="InterPro"/>
</dbReference>